<keyword evidence="1" id="KW-1133">Transmembrane helix</keyword>
<proteinExistence type="predicted"/>
<organism evidence="2 3">
    <name type="scientific">Schizothecium vesticola</name>
    <dbReference type="NCBI Taxonomy" id="314040"/>
    <lineage>
        <taxon>Eukaryota</taxon>
        <taxon>Fungi</taxon>
        <taxon>Dikarya</taxon>
        <taxon>Ascomycota</taxon>
        <taxon>Pezizomycotina</taxon>
        <taxon>Sordariomycetes</taxon>
        <taxon>Sordariomycetidae</taxon>
        <taxon>Sordariales</taxon>
        <taxon>Schizotheciaceae</taxon>
        <taxon>Schizothecium</taxon>
    </lineage>
</organism>
<keyword evidence="3" id="KW-1185">Reference proteome</keyword>
<comment type="caution">
    <text evidence="2">The sequence shown here is derived from an EMBL/GenBank/DDBJ whole genome shotgun (WGS) entry which is preliminary data.</text>
</comment>
<evidence type="ECO:0000313" key="3">
    <source>
        <dbReference type="Proteomes" id="UP001172155"/>
    </source>
</evidence>
<name>A0AA40KCE0_9PEZI</name>
<evidence type="ECO:0000313" key="2">
    <source>
        <dbReference type="EMBL" id="KAK0753780.1"/>
    </source>
</evidence>
<keyword evidence="1" id="KW-0472">Membrane</keyword>
<dbReference type="Proteomes" id="UP001172155">
    <property type="component" value="Unassembled WGS sequence"/>
</dbReference>
<dbReference type="AlphaFoldDB" id="A0AA40KCE0"/>
<reference evidence="2" key="1">
    <citation type="submission" date="2023-06" db="EMBL/GenBank/DDBJ databases">
        <title>Genome-scale phylogeny and comparative genomics of the fungal order Sordariales.</title>
        <authorList>
            <consortium name="Lawrence Berkeley National Laboratory"/>
            <person name="Hensen N."/>
            <person name="Bonometti L."/>
            <person name="Westerberg I."/>
            <person name="Brannstrom I.O."/>
            <person name="Guillou S."/>
            <person name="Cros-Aarteil S."/>
            <person name="Calhoun S."/>
            <person name="Haridas S."/>
            <person name="Kuo A."/>
            <person name="Mondo S."/>
            <person name="Pangilinan J."/>
            <person name="Riley R."/>
            <person name="LaButti K."/>
            <person name="Andreopoulos B."/>
            <person name="Lipzen A."/>
            <person name="Chen C."/>
            <person name="Yanf M."/>
            <person name="Daum C."/>
            <person name="Ng V."/>
            <person name="Clum A."/>
            <person name="Steindorff A."/>
            <person name="Ohm R."/>
            <person name="Martin F."/>
            <person name="Silar P."/>
            <person name="Natvig D."/>
            <person name="Lalanne C."/>
            <person name="Gautier V."/>
            <person name="Ament-velasquez S.L."/>
            <person name="Kruys A."/>
            <person name="Hutchinson M.I."/>
            <person name="Powell A.J."/>
            <person name="Barry K."/>
            <person name="Miller A.N."/>
            <person name="Grigoriev I.V."/>
            <person name="Debuchy R."/>
            <person name="Gladieux P."/>
            <person name="Thoren M.H."/>
            <person name="Johannesson H."/>
        </authorList>
    </citation>
    <scope>NUCLEOTIDE SEQUENCE</scope>
    <source>
        <strain evidence="2">SMH3187-1</strain>
    </source>
</reference>
<gene>
    <name evidence="2" type="ORF">B0T18DRAFT_313879</name>
</gene>
<keyword evidence="1" id="KW-0812">Transmembrane</keyword>
<protein>
    <submittedName>
        <fullName evidence="2">Uncharacterized protein</fullName>
    </submittedName>
</protein>
<feature type="transmembrane region" description="Helical" evidence="1">
    <location>
        <begin position="6"/>
        <end position="26"/>
    </location>
</feature>
<sequence>MPREPFRFFSLLLELTIAAVALGVFVHGRMFELRTALWTIGGQQGWNSNPRLRIYFYANHQEPPEIPFLWTESLAESLLGIAIVNAVVWMTRAALACSGVNMPLVGALYDLLLSGLWTFGVNSQMSSDLTDTQHLSPHPWYLERSCLAFSGRDAAACRQGKASFTVAVVCM</sequence>
<accession>A0AA40KCE0</accession>
<evidence type="ECO:0000256" key="1">
    <source>
        <dbReference type="SAM" id="Phobius"/>
    </source>
</evidence>
<dbReference type="EMBL" id="JAUKUD010000001">
    <property type="protein sequence ID" value="KAK0753780.1"/>
    <property type="molecule type" value="Genomic_DNA"/>
</dbReference>